<protein>
    <recommendedName>
        <fullName evidence="9 12">Ferrous iron transport protein B</fullName>
    </recommendedName>
</protein>
<feature type="transmembrane region" description="Helical" evidence="12">
    <location>
        <begin position="649"/>
        <end position="671"/>
    </location>
</feature>
<dbReference type="NCBIfam" id="TIGR00437">
    <property type="entry name" value="feoB"/>
    <property type="match status" value="1"/>
</dbReference>
<dbReference type="OrthoDB" id="9809127at2"/>
<comment type="function">
    <text evidence="12">Probable transporter of a GTP-driven Fe(2+) uptake system.</text>
</comment>
<keyword evidence="3" id="KW-1003">Cell membrane</keyword>
<proteinExistence type="inferred from homology"/>
<dbReference type="PROSITE" id="PS51711">
    <property type="entry name" value="G_FEOB"/>
    <property type="match status" value="1"/>
</dbReference>
<evidence type="ECO:0000256" key="5">
    <source>
        <dbReference type="ARBA" id="ARBA00022741"/>
    </source>
</evidence>
<feature type="transmembrane region" description="Helical" evidence="12">
    <location>
        <begin position="489"/>
        <end position="513"/>
    </location>
</feature>
<evidence type="ECO:0000313" key="14">
    <source>
        <dbReference type="EMBL" id="EKX96880.1"/>
    </source>
</evidence>
<feature type="domain" description="FeoB-type G" evidence="13">
    <location>
        <begin position="32"/>
        <end position="194"/>
    </location>
</feature>
<evidence type="ECO:0000256" key="12">
    <source>
        <dbReference type="RuleBase" id="RU362098"/>
    </source>
</evidence>
<evidence type="ECO:0000256" key="8">
    <source>
        <dbReference type="ARBA" id="ARBA00023136"/>
    </source>
</evidence>
<keyword evidence="7 10" id="KW-0342">GTP-binding</keyword>
<keyword evidence="2 12" id="KW-0813">Transport</keyword>
<dbReference type="Pfam" id="PF07670">
    <property type="entry name" value="Gate"/>
    <property type="match status" value="1"/>
</dbReference>
<evidence type="ECO:0000256" key="6">
    <source>
        <dbReference type="ARBA" id="ARBA00022989"/>
    </source>
</evidence>
<feature type="binding site" evidence="11">
    <location>
        <position position="53"/>
    </location>
    <ligand>
        <name>Mg(2+)</name>
        <dbReference type="ChEBI" id="CHEBI:18420"/>
        <label>2</label>
    </ligand>
</feature>
<feature type="binding site" evidence="10">
    <location>
        <begin position="145"/>
        <end position="148"/>
    </location>
    <ligand>
        <name>GTP</name>
        <dbReference type="ChEBI" id="CHEBI:37565"/>
        <label>1</label>
    </ligand>
</feature>
<evidence type="ECO:0000313" key="15">
    <source>
        <dbReference type="Proteomes" id="UP000010433"/>
    </source>
</evidence>
<evidence type="ECO:0000259" key="13">
    <source>
        <dbReference type="PROSITE" id="PS51711"/>
    </source>
</evidence>
<comment type="caution">
    <text evidence="14">The sequence shown here is derived from an EMBL/GenBank/DDBJ whole genome shotgun (WGS) entry which is preliminary data.</text>
</comment>
<evidence type="ECO:0000256" key="7">
    <source>
        <dbReference type="ARBA" id="ARBA00023134"/>
    </source>
</evidence>
<evidence type="ECO:0000256" key="10">
    <source>
        <dbReference type="PIRSR" id="PIRSR603373-1"/>
    </source>
</evidence>
<dbReference type="HOGENOM" id="CLU_013350_4_0_10"/>
<organism evidence="14 15">
    <name type="scientific">Hoylesella saccharolytica F0055</name>
    <dbReference type="NCBI Taxonomy" id="1127699"/>
    <lineage>
        <taxon>Bacteria</taxon>
        <taxon>Pseudomonadati</taxon>
        <taxon>Bacteroidota</taxon>
        <taxon>Bacteroidia</taxon>
        <taxon>Bacteroidales</taxon>
        <taxon>Prevotellaceae</taxon>
        <taxon>Hoylesella</taxon>
    </lineage>
</organism>
<keyword evidence="12" id="KW-0410">Iron transport</keyword>
<dbReference type="InterPro" id="IPR050860">
    <property type="entry name" value="FeoB_GTPase"/>
</dbReference>
<feature type="transmembrane region" description="Helical" evidence="12">
    <location>
        <begin position="587"/>
        <end position="608"/>
    </location>
</feature>
<dbReference type="InterPro" id="IPR003373">
    <property type="entry name" value="Fe2_transport_prot-B"/>
</dbReference>
<keyword evidence="6 12" id="KW-1133">Transmembrane helix</keyword>
<feature type="transmembrane region" description="Helical" evidence="12">
    <location>
        <begin position="312"/>
        <end position="331"/>
    </location>
</feature>
<feature type="binding site" evidence="11">
    <location>
        <position position="50"/>
    </location>
    <ligand>
        <name>Mg(2+)</name>
        <dbReference type="ChEBI" id="CHEBI:18420"/>
        <label>2</label>
    </ligand>
</feature>
<dbReference type="GO" id="GO:0046872">
    <property type="term" value="F:metal ion binding"/>
    <property type="evidence" value="ECO:0007669"/>
    <property type="project" value="UniProtKB-KW"/>
</dbReference>
<evidence type="ECO:0000256" key="2">
    <source>
        <dbReference type="ARBA" id="ARBA00022448"/>
    </source>
</evidence>
<keyword evidence="15" id="KW-1185">Reference proteome</keyword>
<dbReference type="SUPFAM" id="SSF52540">
    <property type="entry name" value="P-loop containing nucleoside triphosphate hydrolases"/>
    <property type="match status" value="1"/>
</dbReference>
<name>L1N0J6_9BACT</name>
<dbReference type="Gene3D" id="3.40.50.300">
    <property type="entry name" value="P-loop containing nucleotide triphosphate hydrolases"/>
    <property type="match status" value="1"/>
</dbReference>
<evidence type="ECO:0000256" key="11">
    <source>
        <dbReference type="PIRSR" id="PIRSR603373-2"/>
    </source>
</evidence>
<comment type="subcellular location">
    <subcellularLocation>
        <location evidence="12">Cell inner membrane</location>
        <topology evidence="12">Multi-pass membrane protein</topology>
    </subcellularLocation>
    <subcellularLocation>
        <location evidence="1">Cell membrane</location>
        <topology evidence="1">Multi-pass membrane protein</topology>
    </subcellularLocation>
</comment>
<feature type="binding site" evidence="10">
    <location>
        <begin position="39"/>
        <end position="46"/>
    </location>
    <ligand>
        <name>GTP</name>
        <dbReference type="ChEBI" id="CHEBI:37565"/>
        <label>1</label>
    </ligand>
</feature>
<keyword evidence="5 10" id="KW-0547">Nucleotide-binding</keyword>
<dbReference type="GO" id="GO:0015093">
    <property type="term" value="F:ferrous iron transmembrane transporter activity"/>
    <property type="evidence" value="ECO:0007669"/>
    <property type="project" value="UniProtKB-UniRule"/>
</dbReference>
<dbReference type="PATRIC" id="fig|1127699.3.peg.2163"/>
<dbReference type="EMBL" id="AMEP01000150">
    <property type="protein sequence ID" value="EKX96880.1"/>
    <property type="molecule type" value="Genomic_DNA"/>
</dbReference>
<dbReference type="RefSeq" id="WP_009161223.1">
    <property type="nucleotide sequence ID" value="NZ_KB290963.1"/>
</dbReference>
<dbReference type="InterPro" id="IPR030389">
    <property type="entry name" value="G_FEOB_dom"/>
</dbReference>
<comment type="similarity">
    <text evidence="12">Belongs to the TRAFAC class TrmE-Era-EngA-EngB-Septin-like GTPase superfamily. FeoB GTPase (TC 9.A.8) family.</text>
</comment>
<feature type="binding site" evidence="11">
    <location>
        <position position="51"/>
    </location>
    <ligand>
        <name>Mg(2+)</name>
        <dbReference type="ChEBI" id="CHEBI:18420"/>
        <label>2</label>
    </ligand>
</feature>
<dbReference type="STRING" id="1127699.HMPREF9151_02363"/>
<dbReference type="InterPro" id="IPR011642">
    <property type="entry name" value="Gate_dom"/>
</dbReference>
<sequence>MNNASHTSPCAACPKSAFHQLERRGTQADNERYVIALAGNPNTGKSTVFNALTGLKQHTGNWPGKTVGKAEGYFNYQGETYRIVDLPGTYSLSSTSEDEEIARDFILFGQPDVTVMVADATRLERNMNLILQVLQITDKAVLCVNLLDEAQRNNININLNALSRRLGIPVVGASARSGRGIDELLRMIREVVTGEYICRPHRTTRLPAGTAQKIKTLTDNIKQVHPNISNAEWIAFRLIEGDTGVQERFGNPELNALAESILLQIGSNFHDQWMEDIYAQAEEICREVVQQGNKRGRLPLDVKLDRILTHRFWGFPIMVALLCGVFWLTIIGSNYPSDWLNQLLVGVLHPALREGFVSLHAPEWLTGLLVDGVYLSTAWVVSVMLPPMAIFFPLFTLLEDFGYLPRVAFNLDELFRRAGAHGKQALTMSMGFGCNAAGVVSTRIIDSTRERLIAIITNNFSLCNGRWPTQILLATLFIGAAVPSQYSSIVSLAAVMTVVLMGVAFMFGSSWMLSRTVLRGEVSTFHLELPPYRPPQVWQTLYTSIIDRTLIVLWRALVFAAPAGAVIWLCSNLTVGDVSIAQHLITWLDTPGWIMGLNGVILLAYILAIPANEIVMPTILMLTMLVLGQSDMAAAGVLMEGTDTQTKQILLMGGWNLLTAVCLMVFCLLHHPCSTTIYTIYKETGSVKWTTIATLLPLSLGIIMTTLIAFFWRIITGS</sequence>
<keyword evidence="12" id="KW-0406">Ion transport</keyword>
<reference evidence="14 15" key="1">
    <citation type="submission" date="2012-05" db="EMBL/GenBank/DDBJ databases">
        <authorList>
            <person name="Weinstock G."/>
            <person name="Sodergren E."/>
            <person name="Lobos E.A."/>
            <person name="Fulton L."/>
            <person name="Fulton R."/>
            <person name="Courtney L."/>
            <person name="Fronick C."/>
            <person name="O'Laughlin M."/>
            <person name="Godfrey J."/>
            <person name="Wilson R.M."/>
            <person name="Miner T."/>
            <person name="Farmer C."/>
            <person name="Delehaunty K."/>
            <person name="Cordes M."/>
            <person name="Minx P."/>
            <person name="Tomlinson C."/>
            <person name="Chen J."/>
            <person name="Wollam A."/>
            <person name="Pepin K.H."/>
            <person name="Bhonagiri V."/>
            <person name="Zhang X."/>
            <person name="Suruliraj S."/>
            <person name="Warren W."/>
            <person name="Mitreva M."/>
            <person name="Mardis E.R."/>
            <person name="Wilson R.K."/>
        </authorList>
    </citation>
    <scope>NUCLEOTIDE SEQUENCE [LARGE SCALE GENOMIC DNA]</scope>
    <source>
        <strain evidence="14 15">F0055</strain>
    </source>
</reference>
<feature type="binding site" evidence="11">
    <location>
        <position position="54"/>
    </location>
    <ligand>
        <name>Mg(2+)</name>
        <dbReference type="ChEBI" id="CHEBI:18420"/>
        <label>2</label>
    </ligand>
</feature>
<keyword evidence="11" id="KW-0460">Magnesium</keyword>
<keyword evidence="12" id="KW-0408">Iron</keyword>
<feature type="transmembrane region" description="Helical" evidence="12">
    <location>
        <begin position="614"/>
        <end position="637"/>
    </location>
</feature>
<dbReference type="Pfam" id="PF07664">
    <property type="entry name" value="FeoB_C"/>
    <property type="match status" value="1"/>
</dbReference>
<dbReference type="AlphaFoldDB" id="L1N0J6"/>
<dbReference type="GO" id="GO:0005525">
    <property type="term" value="F:GTP binding"/>
    <property type="evidence" value="ECO:0007669"/>
    <property type="project" value="UniProtKB-KW"/>
</dbReference>
<feature type="transmembrane region" description="Helical" evidence="12">
    <location>
        <begin position="691"/>
        <end position="712"/>
    </location>
</feature>
<accession>L1N0J6</accession>
<gene>
    <name evidence="14" type="ORF">HMPREF9151_02363</name>
</gene>
<feature type="binding site" evidence="10">
    <location>
        <begin position="85"/>
        <end position="88"/>
    </location>
    <ligand>
        <name>GTP</name>
        <dbReference type="ChEBI" id="CHEBI:37565"/>
        <label>1</label>
    </ligand>
</feature>
<evidence type="ECO:0000256" key="9">
    <source>
        <dbReference type="NCBIfam" id="TIGR00437"/>
    </source>
</evidence>
<evidence type="ECO:0000256" key="3">
    <source>
        <dbReference type="ARBA" id="ARBA00022475"/>
    </source>
</evidence>
<dbReference type="Pfam" id="PF17910">
    <property type="entry name" value="FeoB_Cyto"/>
    <property type="match status" value="1"/>
</dbReference>
<evidence type="ECO:0000256" key="1">
    <source>
        <dbReference type="ARBA" id="ARBA00004651"/>
    </source>
</evidence>
<keyword evidence="8 12" id="KW-0472">Membrane</keyword>
<dbReference type="InterPro" id="IPR006073">
    <property type="entry name" value="GTP-bd"/>
</dbReference>
<dbReference type="PANTHER" id="PTHR43185:SF2">
    <property type="entry name" value="FERROUS IRON TRANSPORT PROTEIN B"/>
    <property type="match status" value="1"/>
</dbReference>
<dbReference type="Pfam" id="PF02421">
    <property type="entry name" value="FeoB_N"/>
    <property type="match status" value="1"/>
</dbReference>
<dbReference type="InterPro" id="IPR011640">
    <property type="entry name" value="Fe2_transport_prot_B_C"/>
</dbReference>
<keyword evidence="4 12" id="KW-0812">Transmembrane</keyword>
<feature type="transmembrane region" description="Helical" evidence="12">
    <location>
        <begin position="552"/>
        <end position="575"/>
    </location>
</feature>
<feature type="transmembrane region" description="Helical" evidence="12">
    <location>
        <begin position="373"/>
        <end position="398"/>
    </location>
</feature>
<dbReference type="PANTHER" id="PTHR43185">
    <property type="entry name" value="FERROUS IRON TRANSPORT PROTEIN B"/>
    <property type="match status" value="1"/>
</dbReference>
<dbReference type="InterPro" id="IPR041069">
    <property type="entry name" value="FeoB_Cyto"/>
</dbReference>
<feature type="transmembrane region" description="Helical" evidence="12">
    <location>
        <begin position="465"/>
        <end position="482"/>
    </location>
</feature>
<dbReference type="InterPro" id="IPR027417">
    <property type="entry name" value="P-loop_NTPase"/>
</dbReference>
<dbReference type="Proteomes" id="UP000010433">
    <property type="component" value="Unassembled WGS sequence"/>
</dbReference>
<dbReference type="GO" id="GO:0005886">
    <property type="term" value="C:plasma membrane"/>
    <property type="evidence" value="ECO:0007669"/>
    <property type="project" value="UniProtKB-SubCell"/>
</dbReference>
<dbReference type="PRINTS" id="PR00326">
    <property type="entry name" value="GTP1OBG"/>
</dbReference>
<keyword evidence="11" id="KW-0479">Metal-binding</keyword>
<evidence type="ECO:0000256" key="4">
    <source>
        <dbReference type="ARBA" id="ARBA00022692"/>
    </source>
</evidence>
<dbReference type="CDD" id="cd01879">
    <property type="entry name" value="FeoB"/>
    <property type="match status" value="1"/>
</dbReference>